<evidence type="ECO:0000256" key="11">
    <source>
        <dbReference type="SAM" id="Phobius"/>
    </source>
</evidence>
<comment type="similarity">
    <text evidence="1 9">Belongs to the peptidase A8 family.</text>
</comment>
<dbReference type="PANTHER" id="PTHR33695:SF1">
    <property type="entry name" value="LIPOPROTEIN SIGNAL PEPTIDASE"/>
    <property type="match status" value="1"/>
</dbReference>
<feature type="transmembrane region" description="Helical" evidence="11">
    <location>
        <begin position="96"/>
        <end position="116"/>
    </location>
</feature>
<evidence type="ECO:0000313" key="13">
    <source>
        <dbReference type="Proteomes" id="UP000249865"/>
    </source>
</evidence>
<feature type="transmembrane region" description="Helical" evidence="11">
    <location>
        <begin position="28"/>
        <end position="48"/>
    </location>
</feature>
<dbReference type="GO" id="GO:0006508">
    <property type="term" value="P:proteolysis"/>
    <property type="evidence" value="ECO:0007669"/>
    <property type="project" value="UniProtKB-KW"/>
</dbReference>
<protein>
    <submittedName>
        <fullName evidence="12">Signal peptidase II</fullName>
    </submittedName>
</protein>
<evidence type="ECO:0000256" key="1">
    <source>
        <dbReference type="ARBA" id="ARBA00006139"/>
    </source>
</evidence>
<dbReference type="RefSeq" id="WP_051622620.1">
    <property type="nucleotide sequence ID" value="NZ_CP030103.1"/>
</dbReference>
<feature type="transmembrane region" description="Helical" evidence="11">
    <location>
        <begin position="165"/>
        <end position="186"/>
    </location>
</feature>
<dbReference type="Pfam" id="PF01252">
    <property type="entry name" value="Peptidase_A8"/>
    <property type="match status" value="1"/>
</dbReference>
<dbReference type="Proteomes" id="UP000249865">
    <property type="component" value="Chromosome"/>
</dbReference>
<feature type="compositionally biased region" description="Polar residues" evidence="10">
    <location>
        <begin position="210"/>
        <end position="229"/>
    </location>
</feature>
<dbReference type="EMBL" id="CP030103">
    <property type="protein sequence ID" value="AWX42870.1"/>
    <property type="molecule type" value="Genomic_DNA"/>
</dbReference>
<evidence type="ECO:0000256" key="10">
    <source>
        <dbReference type="SAM" id="MobiDB-lite"/>
    </source>
</evidence>
<dbReference type="PRINTS" id="PR00781">
    <property type="entry name" value="LIPOSIGPTASE"/>
</dbReference>
<keyword evidence="5" id="KW-0064">Aspartyl protease</keyword>
<evidence type="ECO:0000256" key="6">
    <source>
        <dbReference type="ARBA" id="ARBA00022801"/>
    </source>
</evidence>
<evidence type="ECO:0000313" key="12">
    <source>
        <dbReference type="EMBL" id="AWX42870.1"/>
    </source>
</evidence>
<organism evidence="12 13">
    <name type="scientific">Metamycoplasma cloacale</name>
    <dbReference type="NCBI Taxonomy" id="92401"/>
    <lineage>
        <taxon>Bacteria</taxon>
        <taxon>Bacillati</taxon>
        <taxon>Mycoplasmatota</taxon>
        <taxon>Mycoplasmoidales</taxon>
        <taxon>Metamycoplasmataceae</taxon>
        <taxon>Metamycoplasma</taxon>
    </lineage>
</organism>
<proteinExistence type="inferred from homology"/>
<feature type="transmembrane region" description="Helical" evidence="11">
    <location>
        <begin position="123"/>
        <end position="145"/>
    </location>
</feature>
<keyword evidence="3" id="KW-0645">Protease</keyword>
<dbReference type="AlphaFoldDB" id="A0A2Z4LMC6"/>
<evidence type="ECO:0000256" key="2">
    <source>
        <dbReference type="ARBA" id="ARBA00022475"/>
    </source>
</evidence>
<feature type="compositionally biased region" description="Basic and acidic residues" evidence="10">
    <location>
        <begin position="197"/>
        <end position="206"/>
    </location>
</feature>
<evidence type="ECO:0000256" key="3">
    <source>
        <dbReference type="ARBA" id="ARBA00022670"/>
    </source>
</evidence>
<keyword evidence="8 11" id="KW-0472">Membrane</keyword>
<name>A0A2Z4LMC6_9BACT</name>
<dbReference type="InterPro" id="IPR001872">
    <property type="entry name" value="Peptidase_A8"/>
</dbReference>
<evidence type="ECO:0000256" key="9">
    <source>
        <dbReference type="RuleBase" id="RU004181"/>
    </source>
</evidence>
<keyword evidence="6" id="KW-0378">Hydrolase</keyword>
<keyword evidence="2" id="KW-1003">Cell membrane</keyword>
<evidence type="ECO:0000256" key="8">
    <source>
        <dbReference type="ARBA" id="ARBA00023136"/>
    </source>
</evidence>
<evidence type="ECO:0000256" key="5">
    <source>
        <dbReference type="ARBA" id="ARBA00022750"/>
    </source>
</evidence>
<sequence length="229" mass="26754">MDKKTNKFFQWFPIFTKKFWKQYTWKDFVINLSIYFIFFAVTLLIDLLTKHYLFKYTVNEQNEIVVQSGVIYQNALFGFRSVKHAGTTIEIGLTNVGLHIVSFIIIIVTLSVSFLFKDKKNRWIIPFLALLSGGAMGNMVDRFLFDFVRDIVFLPWIDTGTFNYADAWLVIGAIGTVISGLTIYIINWRNEKKEKQQKLEQEKQNDEQWSDLSFNSEQSSNIVDPNNDI</sequence>
<evidence type="ECO:0000256" key="7">
    <source>
        <dbReference type="ARBA" id="ARBA00022989"/>
    </source>
</evidence>
<keyword evidence="7 11" id="KW-1133">Transmembrane helix</keyword>
<dbReference type="PANTHER" id="PTHR33695">
    <property type="entry name" value="LIPOPROTEIN SIGNAL PEPTIDASE"/>
    <property type="match status" value="1"/>
</dbReference>
<feature type="region of interest" description="Disordered" evidence="10">
    <location>
        <begin position="197"/>
        <end position="229"/>
    </location>
</feature>
<dbReference type="GO" id="GO:0004190">
    <property type="term" value="F:aspartic-type endopeptidase activity"/>
    <property type="evidence" value="ECO:0007669"/>
    <property type="project" value="UniProtKB-KW"/>
</dbReference>
<accession>A0A2Z4LMC6</accession>
<gene>
    <name evidence="12" type="ORF">DK849_02240</name>
</gene>
<dbReference type="PROSITE" id="PS00855">
    <property type="entry name" value="SPASE_II"/>
    <property type="match status" value="1"/>
</dbReference>
<dbReference type="GO" id="GO:0016020">
    <property type="term" value="C:membrane"/>
    <property type="evidence" value="ECO:0007669"/>
    <property type="project" value="InterPro"/>
</dbReference>
<keyword evidence="13" id="KW-1185">Reference proteome</keyword>
<reference evidence="13" key="1">
    <citation type="submission" date="2018-06" db="EMBL/GenBank/DDBJ databases">
        <title>Complete genome sequences of Mycoplasma anatis, M. anseris and M. cloacale type strains.</title>
        <authorList>
            <person name="Grozner D."/>
            <person name="Forro B."/>
            <person name="Sulyok K.M."/>
            <person name="Marton S."/>
            <person name="Kreizinger Z."/>
            <person name="Banyai K."/>
            <person name="Gyuranecz M."/>
        </authorList>
    </citation>
    <scope>NUCLEOTIDE SEQUENCE [LARGE SCALE GENOMIC DNA]</scope>
    <source>
        <strain evidence="13">NCTC 10199</strain>
    </source>
</reference>
<dbReference type="OrthoDB" id="397153at2"/>
<keyword evidence="4 11" id="KW-0812">Transmembrane</keyword>
<evidence type="ECO:0000256" key="4">
    <source>
        <dbReference type="ARBA" id="ARBA00022692"/>
    </source>
</evidence>
<dbReference type="KEGG" id="mclo:DK849_02240"/>